<accession>A0A0S1B4T1</accession>
<dbReference type="FunFam" id="3.40.50.300:FF:001320">
    <property type="entry name" value="Heme ABC transporter ATP-binding protein"/>
    <property type="match status" value="1"/>
</dbReference>
<feature type="region of interest" description="Disordered" evidence="4">
    <location>
        <begin position="239"/>
        <end position="306"/>
    </location>
</feature>
<feature type="domain" description="ABC transporter" evidence="5">
    <location>
        <begin position="7"/>
        <end position="239"/>
    </location>
</feature>
<dbReference type="SUPFAM" id="SSF52540">
    <property type="entry name" value="P-loop containing nucleoside triphosphate hydrolases"/>
    <property type="match status" value="2"/>
</dbReference>
<keyword evidence="1" id="KW-0677">Repeat</keyword>
<dbReference type="AlphaFoldDB" id="A0A0S1B4T1"/>
<dbReference type="InterPro" id="IPR027417">
    <property type="entry name" value="P-loop_NTPase"/>
</dbReference>
<feature type="compositionally biased region" description="Basic and acidic residues" evidence="4">
    <location>
        <begin position="250"/>
        <end position="274"/>
    </location>
</feature>
<keyword evidence="7" id="KW-1185">Reference proteome</keyword>
<gene>
    <name evidence="6" type="ORF">AOT14_37510</name>
</gene>
<dbReference type="Pfam" id="PF00005">
    <property type="entry name" value="ABC_tran"/>
    <property type="match status" value="2"/>
</dbReference>
<sequence>MTTTPFMTLERVSWQLPDGRLLFSDLDETFDARRTGLVGRNGVGKSVLARLLAGRLAPARGRCLRSGPVAWLPQQIDVAPGASVADLAGLGDALAALQRIEQGSSDVADFEALGERWQLREHLQAELERMQLHGVSAAMPACRLSGGQRMRVALAGAFLSDADFLVLDEPSNHLDAAGRQLLREQLRRWPRGLLVVSHDRELLGDMQRIVELSALGLRSHGGNYDFYAARSSEERRLAADTLQQRRHERRQGERALREQQEQRERRATRGDRQAAHANQAPILLGRQKQRAQASAGKAQLQQQQQRARLDEQVRQAAAQVDAAAPVVLLPAVDAGPAPARVAVLQDVVLPFVDGPLARIDLLLGRGERLALTGRNGSGKSVLLQVLAGRLPARGGRVQVNAPHAWLDQHLSLPLPQATALEQLRHAGPSTGEAELRTRLALLGLDAGHAGQPLAALSGGERMKLALACALYVQPPAQLLLLDEPANHLDLEAMQALEAMLRQWPGTLLVAAHDEAFLHGIGITGRLHAGAGGWCRLPP</sequence>
<dbReference type="PROSITE" id="PS50893">
    <property type="entry name" value="ABC_TRANSPORTER_2"/>
    <property type="match status" value="1"/>
</dbReference>
<evidence type="ECO:0000313" key="6">
    <source>
        <dbReference type="EMBL" id="ALJ30080.1"/>
    </source>
</evidence>
<dbReference type="PATRIC" id="fig|128780.6.peg.3797"/>
<evidence type="ECO:0000313" key="7">
    <source>
        <dbReference type="Proteomes" id="UP000061010"/>
    </source>
</evidence>
<dbReference type="InterPro" id="IPR017871">
    <property type="entry name" value="ABC_transporter-like_CS"/>
</dbReference>
<feature type="compositionally biased region" description="Low complexity" evidence="4">
    <location>
        <begin position="291"/>
        <end position="306"/>
    </location>
</feature>
<dbReference type="Gene3D" id="3.40.50.300">
    <property type="entry name" value="P-loop containing nucleotide triphosphate hydrolases"/>
    <property type="match status" value="2"/>
</dbReference>
<dbReference type="InterPro" id="IPR050611">
    <property type="entry name" value="ABCF"/>
</dbReference>
<keyword evidence="3 6" id="KW-0067">ATP-binding</keyword>
<dbReference type="EMBL" id="CP012900">
    <property type="protein sequence ID" value="ALJ30080.1"/>
    <property type="molecule type" value="Genomic_DNA"/>
</dbReference>
<dbReference type="Proteomes" id="UP000061010">
    <property type="component" value="Chromosome"/>
</dbReference>
<dbReference type="InterPro" id="IPR003593">
    <property type="entry name" value="AAA+_ATPase"/>
</dbReference>
<dbReference type="PANTHER" id="PTHR19211:SF6">
    <property type="entry name" value="BLL7188 PROTEIN"/>
    <property type="match status" value="1"/>
</dbReference>
<reference evidence="6 7" key="1">
    <citation type="journal article" date="2015" name="Genome Announc.">
        <title>Complete Genome Sequencing of Stenotrophomonas acidaminiphila ZAC14D2_NAIMI4_2, a Multidrug-Resistant Strain Isolated from Sediments of a Polluted River in Mexico, Uncovers New Antibiotic Resistance Genes and a Novel Class-II Lasso Peptide Biosynthesis Gene Cluster.</title>
        <authorList>
            <person name="Vinuesa P."/>
            <person name="Ochoa-Sanchez L.E."/>
        </authorList>
    </citation>
    <scope>NUCLEOTIDE SEQUENCE [LARGE SCALE GENOMIC DNA]</scope>
    <source>
        <strain evidence="6 7">ZAC14D2_NAIMI4_2</strain>
    </source>
</reference>
<dbReference type="KEGG" id="sacz:AOT14_37510"/>
<evidence type="ECO:0000259" key="5">
    <source>
        <dbReference type="PROSITE" id="PS50893"/>
    </source>
</evidence>
<dbReference type="CDD" id="cd03221">
    <property type="entry name" value="ABCF_EF-3"/>
    <property type="match status" value="1"/>
</dbReference>
<organism evidence="6 7">
    <name type="scientific">Stenotrophomonas acidaminiphila</name>
    <dbReference type="NCBI Taxonomy" id="128780"/>
    <lineage>
        <taxon>Bacteria</taxon>
        <taxon>Pseudomonadati</taxon>
        <taxon>Pseudomonadota</taxon>
        <taxon>Gammaproteobacteria</taxon>
        <taxon>Lysobacterales</taxon>
        <taxon>Lysobacteraceae</taxon>
        <taxon>Stenotrophomonas</taxon>
    </lineage>
</organism>
<evidence type="ECO:0000256" key="4">
    <source>
        <dbReference type="SAM" id="MobiDB-lite"/>
    </source>
</evidence>
<dbReference type="PANTHER" id="PTHR19211">
    <property type="entry name" value="ATP-BINDING TRANSPORT PROTEIN-RELATED"/>
    <property type="match status" value="1"/>
</dbReference>
<evidence type="ECO:0000256" key="2">
    <source>
        <dbReference type="ARBA" id="ARBA00022741"/>
    </source>
</evidence>
<keyword evidence="2" id="KW-0547">Nucleotide-binding</keyword>
<evidence type="ECO:0000256" key="1">
    <source>
        <dbReference type="ARBA" id="ARBA00022737"/>
    </source>
</evidence>
<dbReference type="SMART" id="SM00382">
    <property type="entry name" value="AAA"/>
    <property type="match status" value="2"/>
</dbReference>
<evidence type="ECO:0000256" key="3">
    <source>
        <dbReference type="ARBA" id="ARBA00022840"/>
    </source>
</evidence>
<name>A0A0S1B4T1_9GAMM</name>
<dbReference type="GO" id="GO:0016887">
    <property type="term" value="F:ATP hydrolysis activity"/>
    <property type="evidence" value="ECO:0007669"/>
    <property type="project" value="InterPro"/>
</dbReference>
<proteinExistence type="predicted"/>
<dbReference type="GO" id="GO:0005524">
    <property type="term" value="F:ATP binding"/>
    <property type="evidence" value="ECO:0007669"/>
    <property type="project" value="UniProtKB-KW"/>
</dbReference>
<dbReference type="InterPro" id="IPR003439">
    <property type="entry name" value="ABC_transporter-like_ATP-bd"/>
</dbReference>
<dbReference type="PROSITE" id="PS00211">
    <property type="entry name" value="ABC_TRANSPORTER_1"/>
    <property type="match status" value="2"/>
</dbReference>
<dbReference type="OrthoDB" id="9808609at2"/>
<protein>
    <submittedName>
        <fullName evidence="6">ABC transport system ATP-binding protein</fullName>
    </submittedName>
</protein>